<feature type="transmembrane region" description="Helical" evidence="5">
    <location>
        <begin position="924"/>
        <end position="947"/>
    </location>
</feature>
<comment type="caution">
    <text evidence="6">The sequence shown here is derived from an EMBL/GenBank/DDBJ whole genome shotgun (WGS) entry which is preliminary data.</text>
</comment>
<dbReference type="SUPFAM" id="SSF48403">
    <property type="entry name" value="Ankyrin repeat"/>
    <property type="match status" value="1"/>
</dbReference>
<keyword evidence="5" id="KW-0812">Transmembrane</keyword>
<protein>
    <recommendedName>
        <fullName evidence="8">Ankyrin repeat protein</fullName>
    </recommendedName>
</protein>
<feature type="compositionally biased region" description="Polar residues" evidence="4">
    <location>
        <begin position="1051"/>
        <end position="1067"/>
    </location>
</feature>
<evidence type="ECO:0000256" key="2">
    <source>
        <dbReference type="ARBA" id="ARBA00023043"/>
    </source>
</evidence>
<evidence type="ECO:0000256" key="1">
    <source>
        <dbReference type="ARBA" id="ARBA00022737"/>
    </source>
</evidence>
<reference evidence="6" key="2">
    <citation type="submission" date="2023-05" db="EMBL/GenBank/DDBJ databases">
        <authorList>
            <consortium name="Lawrence Berkeley National Laboratory"/>
            <person name="Steindorff A."/>
            <person name="Hensen N."/>
            <person name="Bonometti L."/>
            <person name="Westerberg I."/>
            <person name="Brannstrom I.O."/>
            <person name="Guillou S."/>
            <person name="Cros-Aarteil S."/>
            <person name="Calhoun S."/>
            <person name="Haridas S."/>
            <person name="Kuo A."/>
            <person name="Mondo S."/>
            <person name="Pangilinan J."/>
            <person name="Riley R."/>
            <person name="Labutti K."/>
            <person name="Andreopoulos B."/>
            <person name="Lipzen A."/>
            <person name="Chen C."/>
            <person name="Yanf M."/>
            <person name="Daum C."/>
            <person name="Ng V."/>
            <person name="Clum A."/>
            <person name="Ohm R."/>
            <person name="Martin F."/>
            <person name="Silar P."/>
            <person name="Natvig D."/>
            <person name="Lalanne C."/>
            <person name="Gautier V."/>
            <person name="Ament-Velasquez S.L."/>
            <person name="Kruys A."/>
            <person name="Hutchinson M.I."/>
            <person name="Powell A.J."/>
            <person name="Barry K."/>
            <person name="Miller A.N."/>
            <person name="Grigoriev I.V."/>
            <person name="Debuchy R."/>
            <person name="Gladieux P."/>
            <person name="Thoren M.H."/>
            <person name="Johannesson H."/>
        </authorList>
    </citation>
    <scope>NUCLEOTIDE SEQUENCE</scope>
    <source>
        <strain evidence="6">CBS 892.96</strain>
    </source>
</reference>
<gene>
    <name evidence="6" type="ORF">QBC36DRAFT_199191</name>
</gene>
<evidence type="ECO:0008006" key="8">
    <source>
        <dbReference type="Google" id="ProtNLM"/>
    </source>
</evidence>
<keyword evidence="5" id="KW-1133">Transmembrane helix</keyword>
<feature type="region of interest" description="Disordered" evidence="4">
    <location>
        <begin position="1"/>
        <end position="51"/>
    </location>
</feature>
<keyword evidence="5" id="KW-0472">Membrane</keyword>
<name>A0AAN7A305_9PEZI</name>
<feature type="compositionally biased region" description="Basic and acidic residues" evidence="4">
    <location>
        <begin position="458"/>
        <end position="467"/>
    </location>
</feature>
<dbReference type="Proteomes" id="UP001302321">
    <property type="component" value="Unassembled WGS sequence"/>
</dbReference>
<dbReference type="PANTHER" id="PTHR24198:SF165">
    <property type="entry name" value="ANKYRIN REPEAT-CONTAINING PROTEIN-RELATED"/>
    <property type="match status" value="1"/>
</dbReference>
<evidence type="ECO:0000256" key="3">
    <source>
        <dbReference type="PROSITE-ProRule" id="PRU00023"/>
    </source>
</evidence>
<keyword evidence="1" id="KW-0677">Repeat</keyword>
<dbReference type="EMBL" id="MU866551">
    <property type="protein sequence ID" value="KAK4171505.1"/>
    <property type="molecule type" value="Genomic_DNA"/>
</dbReference>
<sequence>MLSIHGLRSTPSVDGKTEAEDNRDSSGKSHLSDSQNSSGLNRLSQQPEFSLRDPDVNNKFREIHIKIWRDTAFWQACKIGDLKSARNLLREGADVNVERTYDFSKRDPYHLLEEEEASLDIDIQEWEVRQGSGGLRRRETRFFYAEGASQSPRDHDIDEYRESDDESQQPDDELYSKLGDASALFVAIREDRVKLVLWLLDQPTIGYSFYTRYKGETVLHKAVGRRLELVVQKLLVHSRAGRLGEIRDNQGKTPFELAVVFNDLDLTRIFLADKRSRLNASHLGALLIQAICSKWSHPPKNVTMARLLLINGANVNYQDTHGKLRINRHGSTALHYASFKADVGLMKLLLAWKADKTLGNKAGYLPRHLIPKGRGDAVQILKSRVSQDETPPAWSKGHPSQYPASRKFNVDITFSSFTTPKPYTWSWSLPVSRLLQHDRTHNHLSENDDSESDDSGGDEVRNNVEERKRKKVRFVRRKSKSNNMSNAMRWIHLPNTNLTMNSLLQMTWVKDVVIEICHEYMNHPGQKEHQYYTPQFVEQTRCAQKNIATNQWRRAAHVSSEPILNMAGTESRMSLVAQFVDFETERYLMHRAGSSNGLTPKQRNLNELEIQFAKYDGFVGLQLPETFDQWYYENSATINERNTDQVVYKWFKAANSNPVAAAKEDHAAATASVTIDPHVHTPSSNVARDTGKAADKAAFKQNGSTLVVGTILTASPPRWDDDSSKETLFETISRSLPPEAWASTEALIQQILLQCLRFPEEFEQAGVGYHILDIFESWIAKQQDWEASLFREFRKIFEKDGSNTDNPDSRQNALKITDEVAITYELKDALEELFILKQLFTNQLNIAKAYHSMCPQDENSISLEDFMQQSGIAELIDRVDRLAANAKMVLENVRMLATEQGVLANKQATLAHEEAKRSRKLNNYVLLLTFVTIVFTPLAFMIGMFAVPIEGFPRDDEGEPYYESSWITGRLCKFMICTLLNTSRSEMGADTVRCSCRRARYSYVCFPWLSNYTMDQQGRESYCRTQIQRTRENTPDPISNTLWRPTKQWEEGNNPTRPQVEGQSNRLSRAKAEGGCGESAHNH</sequence>
<keyword evidence="7" id="KW-1185">Reference proteome</keyword>
<accession>A0AAN7A305</accession>
<feature type="repeat" description="ANK" evidence="3">
    <location>
        <begin position="329"/>
        <end position="361"/>
    </location>
</feature>
<dbReference type="AlphaFoldDB" id="A0AAN7A305"/>
<proteinExistence type="predicted"/>
<feature type="region of interest" description="Disordered" evidence="4">
    <location>
        <begin position="443"/>
        <end position="478"/>
    </location>
</feature>
<dbReference type="InterPro" id="IPR002110">
    <property type="entry name" value="Ankyrin_rpt"/>
</dbReference>
<feature type="compositionally biased region" description="Basic and acidic residues" evidence="4">
    <location>
        <begin position="15"/>
        <end position="31"/>
    </location>
</feature>
<dbReference type="PROSITE" id="PS50297">
    <property type="entry name" value="ANK_REP_REGION"/>
    <property type="match status" value="1"/>
</dbReference>
<dbReference type="PANTHER" id="PTHR24198">
    <property type="entry name" value="ANKYRIN REPEAT AND PROTEIN KINASE DOMAIN-CONTAINING PROTEIN"/>
    <property type="match status" value="1"/>
</dbReference>
<dbReference type="PROSITE" id="PS50088">
    <property type="entry name" value="ANK_REPEAT"/>
    <property type="match status" value="1"/>
</dbReference>
<feature type="region of interest" description="Disordered" evidence="4">
    <location>
        <begin position="147"/>
        <end position="173"/>
    </location>
</feature>
<evidence type="ECO:0000256" key="4">
    <source>
        <dbReference type="SAM" id="MobiDB-lite"/>
    </source>
</evidence>
<feature type="compositionally biased region" description="Basic residues" evidence="4">
    <location>
        <begin position="468"/>
        <end position="478"/>
    </location>
</feature>
<feature type="region of interest" description="Disordered" evidence="4">
    <location>
        <begin position="1031"/>
        <end position="1083"/>
    </location>
</feature>
<dbReference type="Gene3D" id="1.20.58.340">
    <property type="entry name" value="Magnesium transport protein CorA, transmembrane region"/>
    <property type="match status" value="1"/>
</dbReference>
<feature type="compositionally biased region" description="Acidic residues" evidence="4">
    <location>
        <begin position="447"/>
        <end position="457"/>
    </location>
</feature>
<keyword evidence="2 3" id="KW-0040">ANK repeat</keyword>
<evidence type="ECO:0000313" key="6">
    <source>
        <dbReference type="EMBL" id="KAK4171505.1"/>
    </source>
</evidence>
<reference evidence="6" key="1">
    <citation type="journal article" date="2023" name="Mol. Phylogenet. Evol.">
        <title>Genome-scale phylogeny and comparative genomics of the fungal order Sordariales.</title>
        <authorList>
            <person name="Hensen N."/>
            <person name="Bonometti L."/>
            <person name="Westerberg I."/>
            <person name="Brannstrom I.O."/>
            <person name="Guillou S."/>
            <person name="Cros-Aarteil S."/>
            <person name="Calhoun S."/>
            <person name="Haridas S."/>
            <person name="Kuo A."/>
            <person name="Mondo S."/>
            <person name="Pangilinan J."/>
            <person name="Riley R."/>
            <person name="LaButti K."/>
            <person name="Andreopoulos B."/>
            <person name="Lipzen A."/>
            <person name="Chen C."/>
            <person name="Yan M."/>
            <person name="Daum C."/>
            <person name="Ng V."/>
            <person name="Clum A."/>
            <person name="Steindorff A."/>
            <person name="Ohm R.A."/>
            <person name="Martin F."/>
            <person name="Silar P."/>
            <person name="Natvig D.O."/>
            <person name="Lalanne C."/>
            <person name="Gautier V."/>
            <person name="Ament-Velasquez S.L."/>
            <person name="Kruys A."/>
            <person name="Hutchinson M.I."/>
            <person name="Powell A.J."/>
            <person name="Barry K."/>
            <person name="Miller A.N."/>
            <person name="Grigoriev I.V."/>
            <person name="Debuchy R."/>
            <person name="Gladieux P."/>
            <person name="Hiltunen Thoren M."/>
            <person name="Johannesson H."/>
        </authorList>
    </citation>
    <scope>NUCLEOTIDE SEQUENCE</scope>
    <source>
        <strain evidence="6">CBS 892.96</strain>
    </source>
</reference>
<feature type="compositionally biased region" description="Acidic residues" evidence="4">
    <location>
        <begin position="161"/>
        <end position="173"/>
    </location>
</feature>
<dbReference type="Gene3D" id="1.25.40.20">
    <property type="entry name" value="Ankyrin repeat-containing domain"/>
    <property type="match status" value="2"/>
</dbReference>
<evidence type="ECO:0000256" key="5">
    <source>
        <dbReference type="SAM" id="Phobius"/>
    </source>
</evidence>
<dbReference type="InterPro" id="IPR036770">
    <property type="entry name" value="Ankyrin_rpt-contain_sf"/>
</dbReference>
<feature type="compositionally biased region" description="Polar residues" evidence="4">
    <location>
        <begin position="32"/>
        <end position="48"/>
    </location>
</feature>
<dbReference type="SMART" id="SM00248">
    <property type="entry name" value="ANK"/>
    <property type="match status" value="6"/>
</dbReference>
<dbReference type="Pfam" id="PF00023">
    <property type="entry name" value="Ank"/>
    <property type="match status" value="1"/>
</dbReference>
<organism evidence="6 7">
    <name type="scientific">Triangularia setosa</name>
    <dbReference type="NCBI Taxonomy" id="2587417"/>
    <lineage>
        <taxon>Eukaryota</taxon>
        <taxon>Fungi</taxon>
        <taxon>Dikarya</taxon>
        <taxon>Ascomycota</taxon>
        <taxon>Pezizomycotina</taxon>
        <taxon>Sordariomycetes</taxon>
        <taxon>Sordariomycetidae</taxon>
        <taxon>Sordariales</taxon>
        <taxon>Podosporaceae</taxon>
        <taxon>Triangularia</taxon>
    </lineage>
</organism>
<evidence type="ECO:0000313" key="7">
    <source>
        <dbReference type="Proteomes" id="UP001302321"/>
    </source>
</evidence>